<name>A0A1X1RU06_MYCCE</name>
<dbReference type="Pfam" id="PF13193">
    <property type="entry name" value="AMP-binding_C"/>
    <property type="match status" value="1"/>
</dbReference>
<proteinExistence type="predicted"/>
<dbReference type="InterPro" id="IPR000873">
    <property type="entry name" value="AMP-dep_synth/lig_dom"/>
</dbReference>
<dbReference type="PROSITE" id="PS00455">
    <property type="entry name" value="AMP_BINDING"/>
    <property type="match status" value="1"/>
</dbReference>
<sequence length="551" mass="58310">MSDTTTQFTVPAVAAAVAAAIPDREFVVQGDKRYTYAQILERSNRLATYLHSRGLGCHTERSALAGHEVGQDLLGLYAYNGNEFVEGLLGAFAARVAPFNVNFRYVKSELQYLLADSGATALIYHAAFAPRVAEVLPELPQLRVLIQIADDSGNELIYGAVDYEKIVGSSSPAPPPVQHSADDLYVLYTGGTTGMPKGVLWRQHDIFMTSFGGRNLVTGEPFASLDEIVAGVTAGPGTKLMVLPPLIHGAAQWTVMTAMTTGQTVVFPSVVDHLDGDDVVRTIEREKVSVVTVVGDAVARPLLAAIEKGIADVSSLAVIANGGALLTPYVKQRLIEALPNAMVVDGVGSSETGAQMSHLSTTGAVSTGTFNPGPDTSVVAEDLDSVLAPGHDGMGWLAQRGYVPLGYKGDAAKTAKTFPVIDGVRYAVPGDRARHREDGSVELLGRDSVCINSGGEKIFVEEVETAIASHPAVADVVVAGRPSERWGQEVVAVVALAEEADADAEELIAHAAKSLARYKLPKAVVFRPVIERSPSGKADYRWAREQAISGA</sequence>
<dbReference type="Pfam" id="PF00501">
    <property type="entry name" value="AMP-binding"/>
    <property type="match status" value="1"/>
</dbReference>
<dbReference type="AlphaFoldDB" id="A0A1X1RU06"/>
<evidence type="ECO:0000313" key="3">
    <source>
        <dbReference type="EMBL" id="ORV16664.1"/>
    </source>
</evidence>
<keyword evidence="5" id="KW-1185">Reference proteome</keyword>
<gene>
    <name evidence="3" type="ORF">AWB95_06575</name>
    <name evidence="4" type="ORF">CQY23_08750</name>
</gene>
<organism evidence="3 5">
    <name type="scientific">Mycobacterium celatum</name>
    <dbReference type="NCBI Taxonomy" id="28045"/>
    <lineage>
        <taxon>Bacteria</taxon>
        <taxon>Bacillati</taxon>
        <taxon>Actinomycetota</taxon>
        <taxon>Actinomycetes</taxon>
        <taxon>Mycobacteriales</taxon>
        <taxon>Mycobacteriaceae</taxon>
        <taxon>Mycobacterium</taxon>
    </lineage>
</organism>
<evidence type="ECO:0000259" key="1">
    <source>
        <dbReference type="Pfam" id="PF00501"/>
    </source>
</evidence>
<dbReference type="EMBL" id="PDKV01000008">
    <property type="protein sequence ID" value="PIB79345.1"/>
    <property type="molecule type" value="Genomic_DNA"/>
</dbReference>
<dbReference type="SUPFAM" id="SSF56801">
    <property type="entry name" value="Acetyl-CoA synthetase-like"/>
    <property type="match status" value="1"/>
</dbReference>
<dbReference type="PANTHER" id="PTHR43767:SF1">
    <property type="entry name" value="NONRIBOSOMAL PEPTIDE SYNTHASE PES1 (EUROFUNG)-RELATED"/>
    <property type="match status" value="1"/>
</dbReference>
<dbReference type="InterPro" id="IPR045851">
    <property type="entry name" value="AMP-bd_C_sf"/>
</dbReference>
<dbReference type="GO" id="GO:0016878">
    <property type="term" value="F:acid-thiol ligase activity"/>
    <property type="evidence" value="ECO:0007669"/>
    <property type="project" value="UniProtKB-ARBA"/>
</dbReference>
<feature type="domain" description="AMP-binding enzyme C-terminal" evidence="2">
    <location>
        <begin position="462"/>
        <end position="537"/>
    </location>
</feature>
<dbReference type="NCBIfam" id="NF005863">
    <property type="entry name" value="PRK07798.1"/>
    <property type="match status" value="1"/>
</dbReference>
<protein>
    <submittedName>
        <fullName evidence="3">Acyl-CoA synthetase</fullName>
    </submittedName>
</protein>
<dbReference type="Proteomes" id="UP000230971">
    <property type="component" value="Unassembled WGS sequence"/>
</dbReference>
<dbReference type="InterPro" id="IPR042099">
    <property type="entry name" value="ANL_N_sf"/>
</dbReference>
<dbReference type="InterPro" id="IPR025110">
    <property type="entry name" value="AMP-bd_C"/>
</dbReference>
<dbReference type="STRING" id="28045.AWB95_06575"/>
<evidence type="ECO:0000313" key="6">
    <source>
        <dbReference type="Proteomes" id="UP000230971"/>
    </source>
</evidence>
<dbReference type="Gene3D" id="3.30.300.30">
    <property type="match status" value="1"/>
</dbReference>
<evidence type="ECO:0000259" key="2">
    <source>
        <dbReference type="Pfam" id="PF13193"/>
    </source>
</evidence>
<dbReference type="InterPro" id="IPR050237">
    <property type="entry name" value="ATP-dep_AMP-bd_enzyme"/>
</dbReference>
<dbReference type="PANTHER" id="PTHR43767">
    <property type="entry name" value="LONG-CHAIN-FATTY-ACID--COA LIGASE"/>
    <property type="match status" value="1"/>
</dbReference>
<dbReference type="Gene3D" id="3.40.50.12780">
    <property type="entry name" value="N-terminal domain of ligase-like"/>
    <property type="match status" value="1"/>
</dbReference>
<evidence type="ECO:0000313" key="4">
    <source>
        <dbReference type="EMBL" id="PIB79345.1"/>
    </source>
</evidence>
<dbReference type="EMBL" id="LQOM01000020">
    <property type="protein sequence ID" value="ORV16664.1"/>
    <property type="molecule type" value="Genomic_DNA"/>
</dbReference>
<dbReference type="Proteomes" id="UP000193907">
    <property type="component" value="Unassembled WGS sequence"/>
</dbReference>
<evidence type="ECO:0000313" key="5">
    <source>
        <dbReference type="Proteomes" id="UP000193907"/>
    </source>
</evidence>
<reference evidence="3 5" key="1">
    <citation type="submission" date="2016-01" db="EMBL/GenBank/DDBJ databases">
        <title>The new phylogeny of the genus Mycobacterium.</title>
        <authorList>
            <person name="Tarcisio F."/>
            <person name="Conor M."/>
            <person name="Antonella G."/>
            <person name="Elisabetta G."/>
            <person name="Giulia F.S."/>
            <person name="Sara T."/>
            <person name="Anna F."/>
            <person name="Clotilde B."/>
            <person name="Roberto B."/>
            <person name="Veronica D.S."/>
            <person name="Fabio R."/>
            <person name="Monica P."/>
            <person name="Olivier J."/>
            <person name="Enrico T."/>
            <person name="Nicola S."/>
        </authorList>
    </citation>
    <scope>NUCLEOTIDE SEQUENCE [LARGE SCALE GENOMIC DNA]</scope>
    <source>
        <strain evidence="3 5">DSM 44243</strain>
    </source>
</reference>
<accession>A0A1X1RU06</accession>
<feature type="domain" description="AMP-dependent synthetase/ligase" evidence="1">
    <location>
        <begin position="18"/>
        <end position="394"/>
    </location>
</feature>
<dbReference type="InterPro" id="IPR020845">
    <property type="entry name" value="AMP-binding_CS"/>
</dbReference>
<comment type="caution">
    <text evidence="3">The sequence shown here is derived from an EMBL/GenBank/DDBJ whole genome shotgun (WGS) entry which is preliminary data.</text>
</comment>
<reference evidence="4 6" key="2">
    <citation type="journal article" date="2017" name="Infect. Genet. Evol.">
        <title>The new phylogeny of the genus Mycobacterium: The old and the news.</title>
        <authorList>
            <person name="Tortoli E."/>
            <person name="Fedrizzi T."/>
            <person name="Meehan C.J."/>
            <person name="Trovato A."/>
            <person name="Grottola A."/>
            <person name="Giacobazzi E."/>
            <person name="Serpini G.F."/>
            <person name="Tagliazucchi S."/>
            <person name="Fabio A."/>
            <person name="Bettua C."/>
            <person name="Bertorelli R."/>
            <person name="Frascaro F."/>
            <person name="De Sanctis V."/>
            <person name="Pecorari M."/>
            <person name="Jousson O."/>
            <person name="Segata N."/>
            <person name="Cirillo D.M."/>
        </authorList>
    </citation>
    <scope>NUCLEOTIDE SEQUENCE [LARGE SCALE GENOMIC DNA]</scope>
    <source>
        <strain evidence="4 6">NCTC 12882</strain>
    </source>
</reference>
<dbReference type="OrthoDB" id="3443462at2"/>
<dbReference type="RefSeq" id="WP_062539785.1">
    <property type="nucleotide sequence ID" value="NZ_BBUN01000139.1"/>
</dbReference>